<dbReference type="HAMAP" id="MF_00170">
    <property type="entry name" value="Rib_5P_isom_A"/>
    <property type="match status" value="1"/>
</dbReference>
<comment type="similarity">
    <text evidence="3">Belongs to the ribose 5-phosphate isomerase family.</text>
</comment>
<dbReference type="NCBIfam" id="NF001924">
    <property type="entry name" value="PRK00702.1"/>
    <property type="match status" value="1"/>
</dbReference>
<comment type="pathway">
    <text evidence="3">Carbohydrate degradation; pentose phosphate pathway; D-ribose 5-phosphate from D-ribulose 5-phosphate (non-oxidative stage): step 1/1.</text>
</comment>
<feature type="binding site" evidence="3">
    <location>
        <begin position="98"/>
        <end position="101"/>
    </location>
    <ligand>
        <name>substrate</name>
    </ligand>
</feature>
<dbReference type="SUPFAM" id="SSF100950">
    <property type="entry name" value="NagB/RpiA/CoA transferase-like"/>
    <property type="match status" value="1"/>
</dbReference>
<dbReference type="Pfam" id="PF06026">
    <property type="entry name" value="Rib_5-P_isom_A"/>
    <property type="match status" value="1"/>
</dbReference>
<dbReference type="PANTHER" id="PTHR11934">
    <property type="entry name" value="RIBOSE-5-PHOSPHATE ISOMERASE"/>
    <property type="match status" value="1"/>
</dbReference>
<evidence type="ECO:0000313" key="5">
    <source>
        <dbReference type="Proteomes" id="UP000218887"/>
    </source>
</evidence>
<evidence type="ECO:0000313" key="4">
    <source>
        <dbReference type="EMBL" id="PAV30918.1"/>
    </source>
</evidence>
<evidence type="ECO:0000256" key="2">
    <source>
        <dbReference type="ARBA" id="ARBA00023235"/>
    </source>
</evidence>
<feature type="active site" description="Proton acceptor" evidence="3">
    <location>
        <position position="107"/>
    </location>
</feature>
<dbReference type="GO" id="GO:0005829">
    <property type="term" value="C:cytosol"/>
    <property type="evidence" value="ECO:0007669"/>
    <property type="project" value="TreeGrafter"/>
</dbReference>
<keyword evidence="2 3" id="KW-0413">Isomerase</keyword>
<dbReference type="InterPro" id="IPR037171">
    <property type="entry name" value="NagB/RpiA_transferase-like"/>
</dbReference>
<comment type="subunit">
    <text evidence="3">Homodimer.</text>
</comment>
<dbReference type="OrthoDB" id="5870696at2"/>
<dbReference type="GO" id="GO:0006014">
    <property type="term" value="P:D-ribose metabolic process"/>
    <property type="evidence" value="ECO:0007669"/>
    <property type="project" value="TreeGrafter"/>
</dbReference>
<dbReference type="CDD" id="cd01398">
    <property type="entry name" value="RPI_A"/>
    <property type="match status" value="1"/>
</dbReference>
<gene>
    <name evidence="3" type="primary">rpiA</name>
    <name evidence="4" type="ORF">CIL05_04175</name>
</gene>
<dbReference type="EMBL" id="NPOA01000002">
    <property type="protein sequence ID" value="PAV30918.1"/>
    <property type="molecule type" value="Genomic_DNA"/>
</dbReference>
<dbReference type="Gene3D" id="3.40.50.1360">
    <property type="match status" value="1"/>
</dbReference>
<dbReference type="NCBIfam" id="TIGR00021">
    <property type="entry name" value="rpiA"/>
    <property type="match status" value="1"/>
</dbReference>
<reference evidence="4 5" key="1">
    <citation type="submission" date="2017-08" db="EMBL/GenBank/DDBJ databases">
        <title>Virgibacillus indicus sp. nov. and Virgibacillus profoundi sp. nov, two moderately halophilic bacteria isolated from marine sediment by using the Microfluidic Streak Plate.</title>
        <authorList>
            <person name="Xu B."/>
            <person name="Hu B."/>
            <person name="Wang J."/>
            <person name="Zhu Y."/>
            <person name="Huang L."/>
            <person name="Du W."/>
            <person name="Huang Y."/>
        </authorList>
    </citation>
    <scope>NUCLEOTIDE SEQUENCE [LARGE SCALE GENOMIC DNA]</scope>
    <source>
        <strain evidence="4 5">IO3-P3-H5</strain>
    </source>
</reference>
<dbReference type="RefSeq" id="WP_095654249.1">
    <property type="nucleotide sequence ID" value="NZ_NPOA01000002.1"/>
</dbReference>
<dbReference type="Proteomes" id="UP000218887">
    <property type="component" value="Unassembled WGS sequence"/>
</dbReference>
<dbReference type="GO" id="GO:0009052">
    <property type="term" value="P:pentose-phosphate shunt, non-oxidative branch"/>
    <property type="evidence" value="ECO:0007669"/>
    <property type="project" value="UniProtKB-UniRule"/>
</dbReference>
<name>A0A2A2IHT8_9BACI</name>
<organism evidence="4 5">
    <name type="scientific">Virgibacillus profundi</name>
    <dbReference type="NCBI Taxonomy" id="2024555"/>
    <lineage>
        <taxon>Bacteria</taxon>
        <taxon>Bacillati</taxon>
        <taxon>Bacillota</taxon>
        <taxon>Bacilli</taxon>
        <taxon>Bacillales</taxon>
        <taxon>Bacillaceae</taxon>
        <taxon>Virgibacillus</taxon>
    </lineage>
</organism>
<dbReference type="Gene3D" id="3.30.70.260">
    <property type="match status" value="1"/>
</dbReference>
<evidence type="ECO:0000256" key="1">
    <source>
        <dbReference type="ARBA" id="ARBA00001713"/>
    </source>
</evidence>
<keyword evidence="5" id="KW-1185">Reference proteome</keyword>
<dbReference type="FunFam" id="3.40.50.1360:FF:000001">
    <property type="entry name" value="Ribose-5-phosphate isomerase A"/>
    <property type="match status" value="1"/>
</dbReference>
<evidence type="ECO:0000256" key="3">
    <source>
        <dbReference type="HAMAP-Rule" id="MF_00170"/>
    </source>
</evidence>
<dbReference type="UniPathway" id="UPA00115">
    <property type="reaction ID" value="UER00412"/>
</dbReference>
<accession>A0A2A2IHT8</accession>
<dbReference type="InterPro" id="IPR004788">
    <property type="entry name" value="Ribose5P_isomerase_type_A"/>
</dbReference>
<feature type="binding site" evidence="3">
    <location>
        <position position="125"/>
    </location>
    <ligand>
        <name>substrate</name>
    </ligand>
</feature>
<dbReference type="GO" id="GO:0004751">
    <property type="term" value="F:ribose-5-phosphate isomerase activity"/>
    <property type="evidence" value="ECO:0007669"/>
    <property type="project" value="UniProtKB-UniRule"/>
</dbReference>
<comment type="function">
    <text evidence="3">Catalyzes the reversible conversion of ribose-5-phosphate to ribulose 5-phosphate.</text>
</comment>
<dbReference type="PANTHER" id="PTHR11934:SF0">
    <property type="entry name" value="RIBOSE-5-PHOSPHATE ISOMERASE"/>
    <property type="match status" value="1"/>
</dbReference>
<dbReference type="SUPFAM" id="SSF75445">
    <property type="entry name" value="D-ribose-5-phosphate isomerase (RpiA), lid domain"/>
    <property type="match status" value="1"/>
</dbReference>
<sequence length="226" mass="24566">MLNEKDKVKKLVGEASVEYIKDGMNIGLGSGSTVYWMVKKLGKLVEVGLDIKGIPSSNQTAEWAEQFGVSLTDFSHVKQLDLTIDGADEVDQDFQLIKGGGGALFREKVIAAAAKELIIIVDKSKMVTQLGKYPLPIEVLPFGWQMTANEISRLGCVPQVRKKAGGPVVTDNGNYILDCPFKLISNPRKLDEELKRIVGVVETGLFIGMADKIIVGDGDGIRTMNV</sequence>
<comment type="catalytic activity">
    <reaction evidence="1 3">
        <text>aldehydo-D-ribose 5-phosphate = D-ribulose 5-phosphate</text>
        <dbReference type="Rhea" id="RHEA:14657"/>
        <dbReference type="ChEBI" id="CHEBI:58121"/>
        <dbReference type="ChEBI" id="CHEBI:58273"/>
        <dbReference type="EC" id="5.3.1.6"/>
    </reaction>
</comment>
<comment type="caution">
    <text evidence="4">The sequence shown here is derived from an EMBL/GenBank/DDBJ whole genome shotgun (WGS) entry which is preliminary data.</text>
</comment>
<feature type="binding site" evidence="3">
    <location>
        <begin position="85"/>
        <end position="88"/>
    </location>
    <ligand>
        <name>substrate</name>
    </ligand>
</feature>
<feature type="binding site" evidence="3">
    <location>
        <begin position="30"/>
        <end position="33"/>
    </location>
    <ligand>
        <name>substrate</name>
    </ligand>
</feature>
<dbReference type="AlphaFoldDB" id="A0A2A2IHT8"/>
<proteinExistence type="inferred from homology"/>
<protein>
    <recommendedName>
        <fullName evidence="3">Ribose-5-phosphate isomerase A</fullName>
        <ecNumber evidence="3">5.3.1.6</ecNumber>
    </recommendedName>
    <alternativeName>
        <fullName evidence="3">Phosphoriboisomerase A</fullName>
        <shortName evidence="3">PRI</shortName>
    </alternativeName>
</protein>
<dbReference type="EC" id="5.3.1.6" evidence="3"/>
<dbReference type="InterPro" id="IPR020672">
    <property type="entry name" value="Ribose5P_isomerase_typA_subgr"/>
</dbReference>